<dbReference type="OMA" id="TICTLEF"/>
<comment type="caution">
    <text evidence="23">The sequence shown here is derived from an EMBL/GenBank/DDBJ whole genome shotgun (WGS) entry which is preliminary data.</text>
</comment>
<dbReference type="InterPro" id="IPR017441">
    <property type="entry name" value="Protein_kinase_ATP_BS"/>
</dbReference>
<dbReference type="Gene3D" id="1.10.510.10">
    <property type="entry name" value="Transferase(Phosphotransferase) domain 1"/>
    <property type="match status" value="1"/>
</dbReference>
<keyword evidence="12 19" id="KW-0472">Membrane</keyword>
<evidence type="ECO:0000259" key="22">
    <source>
        <dbReference type="PROSITE" id="PS50948"/>
    </source>
</evidence>
<keyword evidence="5" id="KW-0808">Transferase</keyword>
<dbReference type="Gene3D" id="2.90.10.10">
    <property type="entry name" value="Bulb-type lectin domain"/>
    <property type="match status" value="1"/>
</dbReference>
<evidence type="ECO:0000259" key="20">
    <source>
        <dbReference type="PROSITE" id="PS50011"/>
    </source>
</evidence>
<dbReference type="Pfam" id="PF00024">
    <property type="entry name" value="PAN_1"/>
    <property type="match status" value="1"/>
</dbReference>
<keyword evidence="15" id="KW-0325">Glycoprotein</keyword>
<evidence type="ECO:0000256" key="2">
    <source>
        <dbReference type="ARBA" id="ARBA00012513"/>
    </source>
</evidence>
<evidence type="ECO:0000256" key="6">
    <source>
        <dbReference type="ARBA" id="ARBA00022692"/>
    </source>
</evidence>
<keyword evidence="4" id="KW-0245">EGF-like domain</keyword>
<keyword evidence="14" id="KW-0675">Receptor</keyword>
<evidence type="ECO:0000256" key="9">
    <source>
        <dbReference type="ARBA" id="ARBA00022777"/>
    </source>
</evidence>
<evidence type="ECO:0000256" key="19">
    <source>
        <dbReference type="SAM" id="Phobius"/>
    </source>
</evidence>
<evidence type="ECO:0000256" key="15">
    <source>
        <dbReference type="ARBA" id="ARBA00023180"/>
    </source>
</evidence>
<dbReference type="GO" id="GO:0016020">
    <property type="term" value="C:membrane"/>
    <property type="evidence" value="ECO:0007669"/>
    <property type="project" value="UniProtKB-SubCell"/>
</dbReference>
<sequence>MISSTQVIHCSLVMVSEICQLHRVSLVLHIHSLIYLLLQIRPCQGMGATTGLPFSVPLGTSFTKAHTLWMQSENEMFQVDIREWVDDGRSQCMGGVRYTFKTPNALIWSFNSGPDPVIGSDCALHLRNDGVLAFEYTPQVPNNGSSPLRAVSWQTQTAGLGVRNLSLLNDGNLVLVDAGGRIAWQSFTVLHDLFLIPAGLKFFGNMTLYDRVALYADFSTPGCYALSMGSEGSLIMFTRANKYVYHTIGVTNRSENYSVVNDTVAEYIVIRQNISFYDSRGVLLGNIPHNVLNDDPLPNATDLIGSALFKDGNLMINRPSDQNHNHHLWYYNSSINNFCAFPLVCGEYGLCNELSRSCSCPPGFRISYEMPACTATDDATQKCSCPNRYKMPTFNSTCVPADSSSSFVPISVTFPPQPSSLTVASQAECSDLCSRNSSCKAALFDSSTSSCALFPILYTMTVPSENNSSQIMLLKIIAPETSPSTSITGIIIGCVVAGLVTFVIVGILTIWRRRRLQDRHSLLAQERFLQELSKLPPRFSYKELEIATDNFSKKLGVGGFGSVYEGLLRSPAGIMKVAVKKLDQAGLATNSTMDEQFKAEVATIGSVSHVNLVSLKGFCMEKSARLLVFEFMPKGSLDRWLSEARGNYRHQYTHSSESRRQNCESPSDQTLLRKVLNWELRCRIALDTARGLEYLHHQSAEHIVHCDVKPANILLDNEFHAKVGDFGLAKLMASDRQSFAMTTLKGTRGYVAPEWLQQANITAKSDVFSYGVVLLELLTGRKCISAEHDHLATWVMKTIANESGVKANLNTATTLDLESLDTSFLQQKIMDHNLSDEDVPADVFKRMLIVALACVQSDPGERPSMAFVVQMLEDIMGVSYAQPSVRLANYSAHMATISSSDFSSFSVSRSAISSVGQRSMDAR</sequence>
<evidence type="ECO:0000256" key="13">
    <source>
        <dbReference type="ARBA" id="ARBA00023157"/>
    </source>
</evidence>
<dbReference type="GO" id="GO:0004674">
    <property type="term" value="F:protein serine/threonine kinase activity"/>
    <property type="evidence" value="ECO:0007669"/>
    <property type="project" value="UniProtKB-KW"/>
</dbReference>
<gene>
    <name evidence="23" type="ORF">KP509_11G047700</name>
</gene>
<evidence type="ECO:0000256" key="18">
    <source>
        <dbReference type="PROSITE-ProRule" id="PRU10141"/>
    </source>
</evidence>
<evidence type="ECO:0000256" key="3">
    <source>
        <dbReference type="ARBA" id="ARBA00022527"/>
    </source>
</evidence>
<keyword evidence="3" id="KW-0723">Serine/threonine-protein kinase</keyword>
<dbReference type="InterPro" id="IPR051343">
    <property type="entry name" value="G-type_lectin_kinases/EP1-like"/>
</dbReference>
<protein>
    <recommendedName>
        <fullName evidence="2">non-specific serine/threonine protein kinase</fullName>
        <ecNumber evidence="2">2.7.11.1</ecNumber>
    </recommendedName>
</protein>
<dbReference type="SUPFAM" id="SSF51110">
    <property type="entry name" value="alpha-D-mannose-specific plant lectins"/>
    <property type="match status" value="1"/>
</dbReference>
<evidence type="ECO:0000256" key="1">
    <source>
        <dbReference type="ARBA" id="ARBA00004167"/>
    </source>
</evidence>
<comment type="catalytic activity">
    <reaction evidence="16">
        <text>L-threonyl-[protein] + ATP = O-phospho-L-threonyl-[protein] + ADP + H(+)</text>
        <dbReference type="Rhea" id="RHEA:46608"/>
        <dbReference type="Rhea" id="RHEA-COMP:11060"/>
        <dbReference type="Rhea" id="RHEA-COMP:11605"/>
        <dbReference type="ChEBI" id="CHEBI:15378"/>
        <dbReference type="ChEBI" id="CHEBI:30013"/>
        <dbReference type="ChEBI" id="CHEBI:30616"/>
        <dbReference type="ChEBI" id="CHEBI:61977"/>
        <dbReference type="ChEBI" id="CHEBI:456216"/>
        <dbReference type="EC" id="2.7.11.1"/>
    </reaction>
</comment>
<dbReference type="Proteomes" id="UP000825935">
    <property type="component" value="Chromosome 11"/>
</dbReference>
<dbReference type="SMART" id="SM00220">
    <property type="entry name" value="S_TKc"/>
    <property type="match status" value="1"/>
</dbReference>
<dbReference type="PANTHER" id="PTHR47976:SF115">
    <property type="entry name" value="RECEPTOR-LIKE SERINE_THREONINE-PROTEIN KINASE"/>
    <property type="match status" value="1"/>
</dbReference>
<comment type="catalytic activity">
    <reaction evidence="17">
        <text>L-seryl-[protein] + ATP = O-phospho-L-seryl-[protein] + ADP + H(+)</text>
        <dbReference type="Rhea" id="RHEA:17989"/>
        <dbReference type="Rhea" id="RHEA-COMP:9863"/>
        <dbReference type="Rhea" id="RHEA-COMP:11604"/>
        <dbReference type="ChEBI" id="CHEBI:15378"/>
        <dbReference type="ChEBI" id="CHEBI:29999"/>
        <dbReference type="ChEBI" id="CHEBI:30616"/>
        <dbReference type="ChEBI" id="CHEBI:83421"/>
        <dbReference type="ChEBI" id="CHEBI:456216"/>
        <dbReference type="EC" id="2.7.11.1"/>
    </reaction>
</comment>
<feature type="domain" description="Bulb-type lectin" evidence="21">
    <location>
        <begin position="43"/>
        <end position="188"/>
    </location>
</feature>
<dbReference type="InterPro" id="IPR024171">
    <property type="entry name" value="SRK-like_kinase"/>
</dbReference>
<evidence type="ECO:0000256" key="4">
    <source>
        <dbReference type="ARBA" id="ARBA00022536"/>
    </source>
</evidence>
<dbReference type="InterPro" id="IPR011009">
    <property type="entry name" value="Kinase-like_dom_sf"/>
</dbReference>
<evidence type="ECO:0000256" key="7">
    <source>
        <dbReference type="ARBA" id="ARBA00022729"/>
    </source>
</evidence>
<dbReference type="EMBL" id="CM035416">
    <property type="protein sequence ID" value="KAH7425271.1"/>
    <property type="molecule type" value="Genomic_DNA"/>
</dbReference>
<evidence type="ECO:0000256" key="17">
    <source>
        <dbReference type="ARBA" id="ARBA00048679"/>
    </source>
</evidence>
<evidence type="ECO:0000256" key="11">
    <source>
        <dbReference type="ARBA" id="ARBA00022989"/>
    </source>
</evidence>
<evidence type="ECO:0000313" key="24">
    <source>
        <dbReference type="Proteomes" id="UP000825935"/>
    </source>
</evidence>
<evidence type="ECO:0000256" key="16">
    <source>
        <dbReference type="ARBA" id="ARBA00047899"/>
    </source>
</evidence>
<dbReference type="InterPro" id="IPR008271">
    <property type="entry name" value="Ser/Thr_kinase_AS"/>
</dbReference>
<keyword evidence="11 19" id="KW-1133">Transmembrane helix</keyword>
<dbReference type="PROSITE" id="PS50948">
    <property type="entry name" value="PAN"/>
    <property type="match status" value="1"/>
</dbReference>
<dbReference type="SUPFAM" id="SSF57414">
    <property type="entry name" value="Hairpin loop containing domain-like"/>
    <property type="match status" value="1"/>
</dbReference>
<dbReference type="PROSITE" id="PS00107">
    <property type="entry name" value="PROTEIN_KINASE_ATP"/>
    <property type="match status" value="1"/>
</dbReference>
<feature type="domain" description="Protein kinase" evidence="20">
    <location>
        <begin position="549"/>
        <end position="876"/>
    </location>
</feature>
<keyword evidence="6 19" id="KW-0812">Transmembrane</keyword>
<dbReference type="AlphaFoldDB" id="A0A8T2TP49"/>
<keyword evidence="13" id="KW-1015">Disulfide bond</keyword>
<evidence type="ECO:0000256" key="8">
    <source>
        <dbReference type="ARBA" id="ARBA00022741"/>
    </source>
</evidence>
<evidence type="ECO:0000256" key="12">
    <source>
        <dbReference type="ARBA" id="ARBA00023136"/>
    </source>
</evidence>
<dbReference type="EC" id="2.7.11.1" evidence="2"/>
<dbReference type="InterPro" id="IPR000719">
    <property type="entry name" value="Prot_kinase_dom"/>
</dbReference>
<keyword evidence="7" id="KW-0732">Signal</keyword>
<dbReference type="InterPro" id="IPR000742">
    <property type="entry name" value="EGF"/>
</dbReference>
<reference evidence="23" key="1">
    <citation type="submission" date="2021-08" db="EMBL/GenBank/DDBJ databases">
        <title>WGS assembly of Ceratopteris richardii.</title>
        <authorList>
            <person name="Marchant D.B."/>
            <person name="Chen G."/>
            <person name="Jenkins J."/>
            <person name="Shu S."/>
            <person name="Leebens-Mack J."/>
            <person name="Grimwood J."/>
            <person name="Schmutz J."/>
            <person name="Soltis P."/>
            <person name="Soltis D."/>
            <person name="Chen Z.-H."/>
        </authorList>
    </citation>
    <scope>NUCLEOTIDE SEQUENCE</scope>
    <source>
        <strain evidence="23">Whitten #5841</strain>
        <tissue evidence="23">Leaf</tissue>
    </source>
</reference>
<evidence type="ECO:0000256" key="5">
    <source>
        <dbReference type="ARBA" id="ARBA00022679"/>
    </source>
</evidence>
<dbReference type="OrthoDB" id="1886655at2759"/>
<dbReference type="PROSITE" id="PS50011">
    <property type="entry name" value="PROTEIN_KINASE_DOM"/>
    <property type="match status" value="1"/>
</dbReference>
<proteinExistence type="predicted"/>
<evidence type="ECO:0000256" key="14">
    <source>
        <dbReference type="ARBA" id="ARBA00023170"/>
    </source>
</evidence>
<dbReference type="Pfam" id="PF00069">
    <property type="entry name" value="Pkinase"/>
    <property type="match status" value="1"/>
</dbReference>
<dbReference type="FunFam" id="1.10.510.10:FF:000537">
    <property type="entry name" value="Putative receptor-like protein kinase"/>
    <property type="match status" value="1"/>
</dbReference>
<feature type="transmembrane region" description="Helical" evidence="19">
    <location>
        <begin position="487"/>
        <end position="511"/>
    </location>
</feature>
<dbReference type="InterPro" id="IPR036426">
    <property type="entry name" value="Bulb-type_lectin_dom_sf"/>
</dbReference>
<dbReference type="InterPro" id="IPR001480">
    <property type="entry name" value="Bulb-type_lectin_dom"/>
</dbReference>
<name>A0A8T2TP49_CERRI</name>
<feature type="binding site" evidence="18">
    <location>
        <position position="581"/>
    </location>
    <ligand>
        <name>ATP</name>
        <dbReference type="ChEBI" id="CHEBI:30616"/>
    </ligand>
</feature>
<keyword evidence="8 18" id="KW-0547">Nucleotide-binding</keyword>
<dbReference type="PANTHER" id="PTHR47976">
    <property type="entry name" value="G-TYPE LECTIN S-RECEPTOR-LIKE SERINE/THREONINE-PROTEIN KINASE SD2-5"/>
    <property type="match status" value="1"/>
</dbReference>
<dbReference type="SUPFAM" id="SSF56112">
    <property type="entry name" value="Protein kinase-like (PK-like)"/>
    <property type="match status" value="1"/>
</dbReference>
<comment type="subcellular location">
    <subcellularLocation>
        <location evidence="1">Membrane</location>
        <topology evidence="1">Single-pass membrane protein</topology>
    </subcellularLocation>
</comment>
<evidence type="ECO:0000256" key="10">
    <source>
        <dbReference type="ARBA" id="ARBA00022840"/>
    </source>
</evidence>
<dbReference type="SMART" id="SM00473">
    <property type="entry name" value="PAN_AP"/>
    <property type="match status" value="1"/>
</dbReference>
<dbReference type="PROSITE" id="PS00108">
    <property type="entry name" value="PROTEIN_KINASE_ST"/>
    <property type="match status" value="1"/>
</dbReference>
<dbReference type="FunFam" id="3.30.200.20:FF:000178">
    <property type="entry name" value="serine/threonine-protein kinase PBS1-like"/>
    <property type="match status" value="1"/>
</dbReference>
<dbReference type="GO" id="GO:0005524">
    <property type="term" value="F:ATP binding"/>
    <property type="evidence" value="ECO:0007669"/>
    <property type="project" value="UniProtKB-UniRule"/>
</dbReference>
<organism evidence="23 24">
    <name type="scientific">Ceratopteris richardii</name>
    <name type="common">Triangle waterfern</name>
    <dbReference type="NCBI Taxonomy" id="49495"/>
    <lineage>
        <taxon>Eukaryota</taxon>
        <taxon>Viridiplantae</taxon>
        <taxon>Streptophyta</taxon>
        <taxon>Embryophyta</taxon>
        <taxon>Tracheophyta</taxon>
        <taxon>Polypodiopsida</taxon>
        <taxon>Polypodiidae</taxon>
        <taxon>Polypodiales</taxon>
        <taxon>Pteridineae</taxon>
        <taxon>Pteridaceae</taxon>
        <taxon>Parkerioideae</taxon>
        <taxon>Ceratopteris</taxon>
    </lineage>
</organism>
<dbReference type="PIRSF" id="PIRSF000641">
    <property type="entry name" value="SRK"/>
    <property type="match status" value="1"/>
</dbReference>
<dbReference type="PROSITE" id="PS50927">
    <property type="entry name" value="BULB_LECTIN"/>
    <property type="match status" value="1"/>
</dbReference>
<evidence type="ECO:0000259" key="21">
    <source>
        <dbReference type="PROSITE" id="PS50927"/>
    </source>
</evidence>
<dbReference type="CDD" id="cd12087">
    <property type="entry name" value="TM_EGFR-like"/>
    <property type="match status" value="1"/>
</dbReference>
<dbReference type="Gene3D" id="3.30.200.20">
    <property type="entry name" value="Phosphorylase Kinase, domain 1"/>
    <property type="match status" value="1"/>
</dbReference>
<evidence type="ECO:0000313" key="23">
    <source>
        <dbReference type="EMBL" id="KAH7425271.1"/>
    </source>
</evidence>
<keyword evidence="9" id="KW-0418">Kinase</keyword>
<keyword evidence="24" id="KW-1185">Reference proteome</keyword>
<accession>A0A8T2TP49</accession>
<dbReference type="InterPro" id="IPR003609">
    <property type="entry name" value="Pan_app"/>
</dbReference>
<dbReference type="PROSITE" id="PS01186">
    <property type="entry name" value="EGF_2"/>
    <property type="match status" value="1"/>
</dbReference>
<keyword evidence="10 18" id="KW-0067">ATP-binding</keyword>
<feature type="domain" description="Apple" evidence="22">
    <location>
        <begin position="398"/>
        <end position="478"/>
    </location>
</feature>